<dbReference type="OrthoDB" id="406981at2759"/>
<dbReference type="PANTHER" id="PTHR12812:SF0">
    <property type="entry name" value="HEPARAN-SULFATE 6-O-SULFOTRANSFERASE"/>
    <property type="match status" value="1"/>
</dbReference>
<dbReference type="GO" id="GO:0016020">
    <property type="term" value="C:membrane"/>
    <property type="evidence" value="ECO:0007669"/>
    <property type="project" value="UniProtKB-SubCell"/>
</dbReference>
<keyword evidence="5" id="KW-0472">Membrane</keyword>
<comment type="subcellular location">
    <subcellularLocation>
        <location evidence="1">Membrane</location>
        <topology evidence="1">Single-pass membrane protein</topology>
    </subcellularLocation>
</comment>
<keyword evidence="3" id="KW-0812">Transmembrane</keyword>
<reference evidence="7 8" key="1">
    <citation type="submission" date="2011-10" db="EMBL/GenBank/DDBJ databases">
        <authorList>
            <person name="Genoscope - CEA"/>
        </authorList>
    </citation>
    <scope>NUCLEOTIDE SEQUENCE [LARGE SCALE GENOMIC DNA]</scope>
    <source>
        <strain evidence="7 8">RCC 1105</strain>
    </source>
</reference>
<dbReference type="eggNOG" id="ENOG502QVVW">
    <property type="taxonomic scope" value="Eukaryota"/>
</dbReference>
<gene>
    <name evidence="7" type="ordered locus">Bathy18g01560</name>
</gene>
<evidence type="ECO:0000256" key="5">
    <source>
        <dbReference type="ARBA" id="ARBA00023136"/>
    </source>
</evidence>
<protein>
    <submittedName>
        <fullName evidence="7">Uncharacterized protein</fullName>
    </submittedName>
</protein>
<keyword evidence="6" id="KW-0325">Glycoprotein</keyword>
<keyword evidence="8" id="KW-1185">Reference proteome</keyword>
<organism evidence="7 8">
    <name type="scientific">Bathycoccus prasinos</name>
    <dbReference type="NCBI Taxonomy" id="41875"/>
    <lineage>
        <taxon>Eukaryota</taxon>
        <taxon>Viridiplantae</taxon>
        <taxon>Chlorophyta</taxon>
        <taxon>Mamiellophyceae</taxon>
        <taxon>Mamiellales</taxon>
        <taxon>Bathycoccaceae</taxon>
        <taxon>Bathycoccus</taxon>
    </lineage>
</organism>
<evidence type="ECO:0000313" key="8">
    <source>
        <dbReference type="Proteomes" id="UP000198341"/>
    </source>
</evidence>
<evidence type="ECO:0000313" key="7">
    <source>
        <dbReference type="EMBL" id="CCO20667.1"/>
    </source>
</evidence>
<dbReference type="Gene3D" id="3.40.50.300">
    <property type="entry name" value="P-loop containing nucleotide triphosphate hydrolases"/>
    <property type="match status" value="1"/>
</dbReference>
<dbReference type="InterPro" id="IPR027417">
    <property type="entry name" value="P-loop_NTPase"/>
</dbReference>
<dbReference type="RefSeq" id="XP_007508176.1">
    <property type="nucleotide sequence ID" value="XM_007508114.1"/>
</dbReference>
<dbReference type="PANTHER" id="PTHR12812">
    <property type="entry name" value="HEPARAN SULFATE 6-O-SULFOTRANSFERASE 3"/>
    <property type="match status" value="1"/>
</dbReference>
<dbReference type="EMBL" id="FO082261">
    <property type="protein sequence ID" value="CCO20667.1"/>
    <property type="molecule type" value="Genomic_DNA"/>
</dbReference>
<evidence type="ECO:0000256" key="6">
    <source>
        <dbReference type="ARBA" id="ARBA00023180"/>
    </source>
</evidence>
<sequence length="570" mass="66292">MLRSASQSKLLKRKRPYRIRRLFDRLGLCLAFAFVLFGLYCYKQTFLLENGGREPTTKTKTKLRKEGKCEALVHDWVSLQEQRYAQRAAQAKKINDKRLTFFLHIPRTAGRTVNFCFLKHATPEKDRCTRAYDELRTDLSNPRCTFLASHDDYSLVERMAAQPKVVTMVREVYSRTLSAYEFSVEVAMRSGGVPTPKPRNRKKTSTRDVWPWQYLVRYVDEDIQKYRRALDAKQIEKASIIDAYDNPVYTSLDSFLEIPMAKEDLHNAQFFQLLGLTNNTFVSYEPNAEALRECARNEGSKASEDLFAYAKKRLRREIDALLVHEELDQSVALAAVMLNTPLDGVSYYEGKGNLESIMENILRRTTVEDDHVFPHRASLSSKGGDSNGGPSATDAVIFSFRLKQIQNMEDDEWRERYIEQELKRTISSYLNVGPQDIRSGIRTPFFPKFQPKTWEETPSGRHLVSIKNISTHFKAEKIVERLLQTPHMLKSQDPTLLGIFKLFTQKIRAGDGDFLRRFDVEERASEAKRQFRSNRRRQKIKREENVRKHISRLREIPRRPIQETTIASVR</sequence>
<evidence type="ECO:0000256" key="2">
    <source>
        <dbReference type="ARBA" id="ARBA00022679"/>
    </source>
</evidence>
<dbReference type="Proteomes" id="UP000198341">
    <property type="component" value="Chromosome 18"/>
</dbReference>
<dbReference type="STRING" id="41875.K8EQX9"/>
<dbReference type="KEGG" id="bpg:Bathy18g01560"/>
<keyword evidence="4" id="KW-1133">Transmembrane helix</keyword>
<evidence type="ECO:0000256" key="3">
    <source>
        <dbReference type="ARBA" id="ARBA00022692"/>
    </source>
</evidence>
<dbReference type="GeneID" id="19010741"/>
<dbReference type="GO" id="GO:0017095">
    <property type="term" value="F:heparan sulfate 6-sulfotransferase activity"/>
    <property type="evidence" value="ECO:0007669"/>
    <property type="project" value="TreeGrafter"/>
</dbReference>
<keyword evidence="2" id="KW-0808">Transferase</keyword>
<evidence type="ECO:0000256" key="4">
    <source>
        <dbReference type="ARBA" id="ARBA00022989"/>
    </source>
</evidence>
<accession>K8EQX9</accession>
<proteinExistence type="predicted"/>
<name>K8EQX9_9CHLO</name>
<dbReference type="InterPro" id="IPR010635">
    <property type="entry name" value="Heparan_SO4-6-sulfoTrfase"/>
</dbReference>
<evidence type="ECO:0000256" key="1">
    <source>
        <dbReference type="ARBA" id="ARBA00004167"/>
    </source>
</evidence>
<dbReference type="AlphaFoldDB" id="K8EQX9"/>